<dbReference type="EMBL" id="CP157675">
    <property type="protein sequence ID" value="XBP72110.1"/>
    <property type="molecule type" value="Genomic_DNA"/>
</dbReference>
<reference evidence="1" key="1">
    <citation type="submission" date="2024-05" db="EMBL/GenBank/DDBJ databases">
        <authorList>
            <person name="Bunk B."/>
            <person name="Swiderski J."/>
            <person name="Sproer C."/>
            <person name="Thiel V."/>
        </authorList>
    </citation>
    <scope>NUCLEOTIDE SEQUENCE</scope>
    <source>
        <strain evidence="1">DSM 17735</strain>
    </source>
</reference>
<proteinExistence type="predicted"/>
<dbReference type="RefSeq" id="WP_349281440.1">
    <property type="nucleotide sequence ID" value="NZ_CBCSCU010000002.1"/>
</dbReference>
<evidence type="ECO:0000313" key="1">
    <source>
        <dbReference type="EMBL" id="XBP72110.1"/>
    </source>
</evidence>
<organism evidence="1">
    <name type="scientific">Polaromonas hydrogenivorans</name>
    <dbReference type="NCBI Taxonomy" id="335476"/>
    <lineage>
        <taxon>Bacteria</taxon>
        <taxon>Pseudomonadati</taxon>
        <taxon>Pseudomonadota</taxon>
        <taxon>Betaproteobacteria</taxon>
        <taxon>Burkholderiales</taxon>
        <taxon>Comamonadaceae</taxon>
        <taxon>Polaromonas</taxon>
    </lineage>
</organism>
<dbReference type="AlphaFoldDB" id="A0AAU7LX89"/>
<protein>
    <submittedName>
        <fullName evidence="1">Uncharacterized protein</fullName>
    </submittedName>
</protein>
<accession>A0AAU7LX89</accession>
<name>A0AAU7LX89_9BURK</name>
<sequence>MIESTTENFVHLVNQVKVAHRLCAGFYQRLLPTIKHVASELDFTFWSWRPLETERPPRATTQPAEKWAWDFLPLFASEHIYRRSDGDVAKVGDVAIIFSIYLDESFKKENRSKLGIAGQPDPIVLPMGEAVVEMSLYRCDQDNGESFDSQWTGLGWPDKCIEGWQKVSDLMSTMYLRHTLVEFIANPDTVVDKLRLRLAEAQVAALDR</sequence>
<gene>
    <name evidence="1" type="ORF">ABLV49_10030</name>
</gene>